<sequence length="74" mass="9057">MQQYFELTVTRNLLDGIRQMRQQPFHYLFLPTFANRRVHASDLQRLLRIDRRRRLKTKHSSSKILLRCQHHAVD</sequence>
<dbReference type="Proteomes" id="UP000027451">
    <property type="component" value="Unassembled WGS sequence"/>
</dbReference>
<proteinExistence type="predicted"/>
<comment type="caution">
    <text evidence="1">The sequence shown here is derived from an EMBL/GenBank/DDBJ whole genome shotgun (WGS) entry which is preliminary data.</text>
</comment>
<evidence type="ECO:0000313" key="2">
    <source>
        <dbReference type="Proteomes" id="UP000027451"/>
    </source>
</evidence>
<name>A0A656QAL1_9BURK</name>
<accession>A0A656QAL1</accession>
<dbReference type="AlphaFoldDB" id="A0A656QAL1"/>
<organism evidence="1 2">
    <name type="scientific">Caballeronia zhejiangensis</name>
    <dbReference type="NCBI Taxonomy" id="871203"/>
    <lineage>
        <taxon>Bacteria</taxon>
        <taxon>Pseudomonadati</taxon>
        <taxon>Pseudomonadota</taxon>
        <taxon>Betaproteobacteria</taxon>
        <taxon>Burkholderiales</taxon>
        <taxon>Burkholderiaceae</taxon>
        <taxon>Caballeronia</taxon>
    </lineage>
</organism>
<keyword evidence="2" id="KW-1185">Reference proteome</keyword>
<reference evidence="1 2" key="1">
    <citation type="submission" date="2014-03" db="EMBL/GenBank/DDBJ databases">
        <title>Draft Genome Sequences of Four Burkholderia Strains.</title>
        <authorList>
            <person name="Liu X.Y."/>
            <person name="Li C.X."/>
            <person name="Xu J.H."/>
        </authorList>
    </citation>
    <scope>NUCLEOTIDE SEQUENCE [LARGE SCALE GENOMIC DNA]</scope>
    <source>
        <strain evidence="1 2">OP-1</strain>
    </source>
</reference>
<evidence type="ECO:0000313" key="1">
    <source>
        <dbReference type="EMBL" id="KDR26581.1"/>
    </source>
</evidence>
<dbReference type="EMBL" id="JFHD01000033">
    <property type="protein sequence ID" value="KDR26581.1"/>
    <property type="molecule type" value="Genomic_DNA"/>
</dbReference>
<gene>
    <name evidence="1" type="ORF">BG60_22685</name>
</gene>
<protein>
    <submittedName>
        <fullName evidence="1">Uncharacterized protein</fullName>
    </submittedName>
</protein>